<dbReference type="EMBL" id="AP017928">
    <property type="protein sequence ID" value="BBA34768.1"/>
    <property type="molecule type" value="Genomic_DNA"/>
</dbReference>
<reference evidence="2 3" key="1">
    <citation type="submission" date="2016-12" db="EMBL/GenBank/DDBJ databases">
        <title>Genome sequencing of Methylocaldum marinum.</title>
        <authorList>
            <person name="Takeuchi M."/>
            <person name="Kamagata Y."/>
            <person name="Hiraoka S."/>
            <person name="Oshima K."/>
            <person name="Hattori M."/>
            <person name="Iwasaki W."/>
        </authorList>
    </citation>
    <scope>NUCLEOTIDE SEQUENCE [LARGE SCALE GENOMIC DNA]</scope>
    <source>
        <strain evidence="2 3">S8</strain>
    </source>
</reference>
<keyword evidence="1" id="KW-0472">Membrane</keyword>
<keyword evidence="1" id="KW-0812">Transmembrane</keyword>
<name>A0A250KSZ4_9GAMM</name>
<accession>A0A250KSZ4</accession>
<evidence type="ECO:0000313" key="3">
    <source>
        <dbReference type="Proteomes" id="UP000266313"/>
    </source>
</evidence>
<sequence length="69" mass="7508">MIKRPAGTPPCGRVAKRLAAGMICRESRRKLWLKIHLYLGLFVGAVFTINGHIQPTRAQPGTAAVRPTG</sequence>
<evidence type="ECO:0000256" key="1">
    <source>
        <dbReference type="SAM" id="Phobius"/>
    </source>
</evidence>
<gene>
    <name evidence="2" type="ORF">sS8_2823</name>
</gene>
<proteinExistence type="predicted"/>
<feature type="transmembrane region" description="Helical" evidence="1">
    <location>
        <begin position="35"/>
        <end position="53"/>
    </location>
</feature>
<dbReference type="KEGG" id="mmai:sS8_2823"/>
<protein>
    <submittedName>
        <fullName evidence="2">Propeptide PepSY amd peptidase M4</fullName>
    </submittedName>
</protein>
<dbReference type="Proteomes" id="UP000266313">
    <property type="component" value="Chromosome"/>
</dbReference>
<evidence type="ECO:0000313" key="2">
    <source>
        <dbReference type="EMBL" id="BBA34768.1"/>
    </source>
</evidence>
<dbReference type="AlphaFoldDB" id="A0A250KSZ4"/>
<keyword evidence="3" id="KW-1185">Reference proteome</keyword>
<keyword evidence="1" id="KW-1133">Transmembrane helix</keyword>
<organism evidence="2 3">
    <name type="scientific">Methylocaldum marinum</name>
    <dbReference type="NCBI Taxonomy" id="1432792"/>
    <lineage>
        <taxon>Bacteria</taxon>
        <taxon>Pseudomonadati</taxon>
        <taxon>Pseudomonadota</taxon>
        <taxon>Gammaproteobacteria</taxon>
        <taxon>Methylococcales</taxon>
        <taxon>Methylococcaceae</taxon>
        <taxon>Methylocaldum</taxon>
    </lineage>
</organism>